<evidence type="ECO:0000259" key="9">
    <source>
        <dbReference type="PROSITE" id="PS50850"/>
    </source>
</evidence>
<evidence type="ECO:0000256" key="2">
    <source>
        <dbReference type="ARBA" id="ARBA00022448"/>
    </source>
</evidence>
<feature type="transmembrane region" description="Helical" evidence="8">
    <location>
        <begin position="216"/>
        <end position="238"/>
    </location>
</feature>
<dbReference type="GO" id="GO:0022857">
    <property type="term" value="F:transmembrane transporter activity"/>
    <property type="evidence" value="ECO:0007669"/>
    <property type="project" value="InterPro"/>
</dbReference>
<name>A0AAD2CQ33_9STRA</name>
<sequence length="557" mass="60175">MIRNTNTANSHQYRSVEEACESSRSTGEFSSTQSLDSAIPMERFPEPPNFMESRQQRRAVILFSITSMLLFADQNLMSPNLTAIAEDFGFNEEERDRKLGGDISLAFFLLGAPASFVIGYLADTADRSLIFAWTVLIGEGACFLTYWTTTYQSLYICRAITGFSVGGALPLIYSILGDLFAAEDRHRVSAIVSFGCGAGISVGQAIAGYIGPTFGWRLPFLLVSIPAVLLGFAVLWFVEDPPRGQMEQAVLKKNLEDGIALVSVPSESNVALREDSDEKATVSGRGGPTTTDMTPDTFLDDEIAQASRTWVYYFRTLQTLLSTPTMGKHYAVDGSTVLQSLELFVLNVVFLVSSVLALIQGATGCVPWGILNVYLTDYLSEDRGFSVEVATTVLMCFGVGNTLGLVLGGSYGSHLYKIDNRYPALLAGSMAVLGCIPFWLLINNVDSSTPFWLVVLIAGLAGFGTGPTGAIVKATVTNISLPRTRGQAFALFTLTDDFGKGLGPYFVSVLIVRMGGRLAAFNVGLMGWIVCGIFNLAMYFTVAKDEAWIQAEVAAGV</sequence>
<keyword evidence="5 8" id="KW-0472">Membrane</keyword>
<reference evidence="10" key="1">
    <citation type="submission" date="2023-08" db="EMBL/GenBank/DDBJ databases">
        <authorList>
            <person name="Audoor S."/>
            <person name="Bilcke G."/>
        </authorList>
    </citation>
    <scope>NUCLEOTIDE SEQUENCE</scope>
</reference>
<feature type="transmembrane region" description="Helical" evidence="8">
    <location>
        <begin position="451"/>
        <end position="476"/>
    </location>
</feature>
<evidence type="ECO:0000256" key="8">
    <source>
        <dbReference type="SAM" id="Phobius"/>
    </source>
</evidence>
<evidence type="ECO:0000256" key="1">
    <source>
        <dbReference type="ARBA" id="ARBA00004141"/>
    </source>
</evidence>
<dbReference type="PANTHER" id="PTHR23505:SF79">
    <property type="entry name" value="PROTEIN SPINSTER"/>
    <property type="match status" value="1"/>
</dbReference>
<proteinExistence type="inferred from homology"/>
<evidence type="ECO:0000256" key="3">
    <source>
        <dbReference type="ARBA" id="ARBA00022692"/>
    </source>
</evidence>
<feature type="transmembrane region" description="Helical" evidence="8">
    <location>
        <begin position="59"/>
        <end position="77"/>
    </location>
</feature>
<dbReference type="PROSITE" id="PS50850">
    <property type="entry name" value="MFS"/>
    <property type="match status" value="1"/>
</dbReference>
<evidence type="ECO:0000313" key="10">
    <source>
        <dbReference type="EMBL" id="CAJ1940366.1"/>
    </source>
</evidence>
<feature type="transmembrane region" description="Helical" evidence="8">
    <location>
        <begin position="188"/>
        <end position="210"/>
    </location>
</feature>
<accession>A0AAD2CQ33</accession>
<feature type="transmembrane region" description="Helical" evidence="8">
    <location>
        <begin position="518"/>
        <end position="540"/>
    </location>
</feature>
<dbReference type="PANTHER" id="PTHR23505">
    <property type="entry name" value="SPINSTER"/>
    <property type="match status" value="1"/>
</dbReference>
<protein>
    <recommendedName>
        <fullName evidence="9">Major facilitator superfamily (MFS) profile domain-containing protein</fullName>
    </recommendedName>
</protein>
<dbReference type="InterPro" id="IPR044770">
    <property type="entry name" value="MFS_spinster-like"/>
</dbReference>
<dbReference type="SUPFAM" id="SSF103473">
    <property type="entry name" value="MFS general substrate transporter"/>
    <property type="match status" value="1"/>
</dbReference>
<dbReference type="Gene3D" id="1.20.1250.20">
    <property type="entry name" value="MFS general substrate transporter like domains"/>
    <property type="match status" value="1"/>
</dbReference>
<feature type="transmembrane region" description="Helical" evidence="8">
    <location>
        <begin position="103"/>
        <end position="122"/>
    </location>
</feature>
<keyword evidence="11" id="KW-1185">Reference proteome</keyword>
<feature type="region of interest" description="Disordered" evidence="7">
    <location>
        <begin position="1"/>
        <end position="41"/>
    </location>
</feature>
<evidence type="ECO:0000256" key="6">
    <source>
        <dbReference type="ARBA" id="ARBA00024338"/>
    </source>
</evidence>
<feature type="transmembrane region" description="Helical" evidence="8">
    <location>
        <begin position="390"/>
        <end position="412"/>
    </location>
</feature>
<feature type="compositionally biased region" description="Polar residues" evidence="7">
    <location>
        <begin position="22"/>
        <end position="36"/>
    </location>
</feature>
<feature type="transmembrane region" description="Helical" evidence="8">
    <location>
        <begin position="424"/>
        <end position="445"/>
    </location>
</feature>
<keyword evidence="2" id="KW-0813">Transport</keyword>
<dbReference type="InterPro" id="IPR036259">
    <property type="entry name" value="MFS_trans_sf"/>
</dbReference>
<evidence type="ECO:0000256" key="7">
    <source>
        <dbReference type="SAM" id="MobiDB-lite"/>
    </source>
</evidence>
<feature type="region of interest" description="Disordered" evidence="7">
    <location>
        <begin position="275"/>
        <end position="296"/>
    </location>
</feature>
<keyword evidence="3 8" id="KW-0812">Transmembrane</keyword>
<evidence type="ECO:0000256" key="5">
    <source>
        <dbReference type="ARBA" id="ARBA00023136"/>
    </source>
</evidence>
<feature type="transmembrane region" description="Helical" evidence="8">
    <location>
        <begin position="129"/>
        <end position="147"/>
    </location>
</feature>
<evidence type="ECO:0000256" key="4">
    <source>
        <dbReference type="ARBA" id="ARBA00022989"/>
    </source>
</evidence>
<organism evidence="10 11">
    <name type="scientific">Cylindrotheca closterium</name>
    <dbReference type="NCBI Taxonomy" id="2856"/>
    <lineage>
        <taxon>Eukaryota</taxon>
        <taxon>Sar</taxon>
        <taxon>Stramenopiles</taxon>
        <taxon>Ochrophyta</taxon>
        <taxon>Bacillariophyta</taxon>
        <taxon>Bacillariophyceae</taxon>
        <taxon>Bacillariophycidae</taxon>
        <taxon>Bacillariales</taxon>
        <taxon>Bacillariaceae</taxon>
        <taxon>Cylindrotheca</taxon>
    </lineage>
</organism>
<feature type="domain" description="Major facilitator superfamily (MFS) profile" evidence="9">
    <location>
        <begin position="59"/>
        <end position="546"/>
    </location>
</feature>
<gene>
    <name evidence="10" type="ORF">CYCCA115_LOCUS7006</name>
</gene>
<dbReference type="InterPro" id="IPR011701">
    <property type="entry name" value="MFS"/>
</dbReference>
<feature type="transmembrane region" description="Helical" evidence="8">
    <location>
        <begin position="344"/>
        <end position="370"/>
    </location>
</feature>
<dbReference type="GO" id="GO:0016020">
    <property type="term" value="C:membrane"/>
    <property type="evidence" value="ECO:0007669"/>
    <property type="project" value="UniProtKB-SubCell"/>
</dbReference>
<feature type="compositionally biased region" description="Polar residues" evidence="7">
    <location>
        <begin position="1"/>
        <end position="13"/>
    </location>
</feature>
<comment type="subcellular location">
    <subcellularLocation>
        <location evidence="1">Membrane</location>
        <topology evidence="1">Multi-pass membrane protein</topology>
    </subcellularLocation>
</comment>
<evidence type="ECO:0000313" key="11">
    <source>
        <dbReference type="Proteomes" id="UP001295423"/>
    </source>
</evidence>
<dbReference type="AlphaFoldDB" id="A0AAD2CQ33"/>
<feature type="transmembrane region" description="Helical" evidence="8">
    <location>
        <begin position="153"/>
        <end position="176"/>
    </location>
</feature>
<comment type="caution">
    <text evidence="10">The sequence shown here is derived from an EMBL/GenBank/DDBJ whole genome shotgun (WGS) entry which is preliminary data.</text>
</comment>
<keyword evidence="4 8" id="KW-1133">Transmembrane helix</keyword>
<dbReference type="InterPro" id="IPR020846">
    <property type="entry name" value="MFS_dom"/>
</dbReference>
<dbReference type="Proteomes" id="UP001295423">
    <property type="component" value="Unassembled WGS sequence"/>
</dbReference>
<comment type="similarity">
    <text evidence="6">Belongs to the major facilitator superfamily. Spinster (TC 2.A.1.49) family.</text>
</comment>
<dbReference type="Pfam" id="PF07690">
    <property type="entry name" value="MFS_1"/>
    <property type="match status" value="1"/>
</dbReference>
<dbReference type="EMBL" id="CAKOGP040000890">
    <property type="protein sequence ID" value="CAJ1940366.1"/>
    <property type="molecule type" value="Genomic_DNA"/>
</dbReference>